<feature type="transmembrane region" description="Helical" evidence="2">
    <location>
        <begin position="590"/>
        <end position="612"/>
    </location>
</feature>
<sequence length="624" mass="67265">MSKFNRIPKSRLVAVGAVLAVILYLAVNSLSATLFRSSRIDLTDGGLYSLSHGTVAMLDKLDEPIHMRLFMSAGLHEAAPALSAYASRVRAMLDTYESLSHGRITLEVIDPQPYSEEEDRAVGLGINRISLDGTSDPIYFGLAATNSTNGSANIPVFTPDREAFLEYDLTRLVAELGQPKKPVVALLDGLGMAGNPMTGQEPAQILAMLKETYSVETVGGDIDKLPDNTRVVLVVQPQKLSDRTLYTLDQWVLSGGATLVFADPFAETQAGPQPGVPAENNATDFQKMFDAWGVGFDAKKAIGDPDWAIRTVRNIGGRQAEVANYPWFAIHDDGFDRGDAVTSKLNAVVMTTAGAFTATGKDATLKPLMYASADAGLLPAGEAADPYGDPRALLSKIEKAGGRPVVAARLEGKLHTAFPDGKPKDSAADGTPVKESASAPNVILVGDADMLSDRNWLQKQNVLGREVAQAFANNGDFLLNAVEQMAGGVALADLRSRTVSWRPFTRIDALERAAEQRFLAKQQELTQRIADTEKKLKDASSTGEAKEGELVSTEQAKAIETFKSDLLSARAELREVQYNLRADVARLKNWIMILIIGVVPAAVALIALVFALRRPRRPVPVRKA</sequence>
<dbReference type="AlphaFoldDB" id="A0A212LGP3"/>
<evidence type="ECO:0000259" key="4">
    <source>
        <dbReference type="Pfam" id="PF23357"/>
    </source>
</evidence>
<dbReference type="RefSeq" id="WP_288196816.1">
    <property type="nucleotide sequence ID" value="NZ_LT608334.1"/>
</dbReference>
<dbReference type="InterPro" id="IPR055396">
    <property type="entry name" value="DUF7088"/>
</dbReference>
<reference evidence="5" key="1">
    <citation type="submission" date="2016-08" db="EMBL/GenBank/DDBJ databases">
        <authorList>
            <person name="Seilhamer J.J."/>
        </authorList>
    </citation>
    <scope>NUCLEOTIDE SEQUENCE</scope>
    <source>
        <strain evidence="5">86</strain>
    </source>
</reference>
<dbReference type="InterPro" id="IPR019196">
    <property type="entry name" value="ABC_transp_unknown"/>
</dbReference>
<name>A0A212LGP3_9HYPH</name>
<keyword evidence="2" id="KW-1133">Transmembrane helix</keyword>
<protein>
    <submittedName>
        <fullName evidence="5">Uncharacterized protein</fullName>
    </submittedName>
</protein>
<evidence type="ECO:0000313" key="5">
    <source>
        <dbReference type="EMBL" id="SCM76733.1"/>
    </source>
</evidence>
<feature type="region of interest" description="Disordered" evidence="1">
    <location>
        <begin position="416"/>
        <end position="435"/>
    </location>
</feature>
<evidence type="ECO:0000256" key="1">
    <source>
        <dbReference type="SAM" id="MobiDB-lite"/>
    </source>
</evidence>
<organism evidence="5">
    <name type="scientific">uncultured Pleomorphomonas sp</name>
    <dbReference type="NCBI Taxonomy" id="442121"/>
    <lineage>
        <taxon>Bacteria</taxon>
        <taxon>Pseudomonadati</taxon>
        <taxon>Pseudomonadota</taxon>
        <taxon>Alphaproteobacteria</taxon>
        <taxon>Hyphomicrobiales</taxon>
        <taxon>Pleomorphomonadaceae</taxon>
        <taxon>Pleomorphomonas</taxon>
        <taxon>environmental samples</taxon>
    </lineage>
</organism>
<proteinExistence type="predicted"/>
<keyword evidence="2" id="KW-0472">Membrane</keyword>
<evidence type="ECO:0000256" key="2">
    <source>
        <dbReference type="SAM" id="Phobius"/>
    </source>
</evidence>
<dbReference type="Pfam" id="PF23357">
    <property type="entry name" value="DUF7088"/>
    <property type="match status" value="1"/>
</dbReference>
<keyword evidence="2" id="KW-0812">Transmembrane</keyword>
<accession>A0A212LGP3</accession>
<gene>
    <name evidence="5" type="ORF">KL86PLE_40538</name>
</gene>
<feature type="domain" description="ABC-type uncharacterised transport system" evidence="3">
    <location>
        <begin position="181"/>
        <end position="481"/>
    </location>
</feature>
<feature type="domain" description="DUF7088" evidence="4">
    <location>
        <begin position="46"/>
        <end position="144"/>
    </location>
</feature>
<dbReference type="Pfam" id="PF09822">
    <property type="entry name" value="ABC_transp_aux"/>
    <property type="match status" value="1"/>
</dbReference>
<evidence type="ECO:0000259" key="3">
    <source>
        <dbReference type="Pfam" id="PF09822"/>
    </source>
</evidence>
<dbReference type="EMBL" id="FMJD01000008">
    <property type="protein sequence ID" value="SCM76733.1"/>
    <property type="molecule type" value="Genomic_DNA"/>
</dbReference>